<accession>A0A7S8J054</accession>
<keyword evidence="1" id="KW-0472">Membrane</keyword>
<reference evidence="3 4" key="1">
    <citation type="journal article" date="2020" name="ISME J.">
        <title>Enrichment and physiological characterization of a novel comammox Nitrospira indicates ammonium inhibition of complete nitrification.</title>
        <authorList>
            <person name="Sakoula D."/>
            <person name="Koch H."/>
            <person name="Frank J."/>
            <person name="Jetten M.S.M."/>
            <person name="van Kessel M.A.H.J."/>
            <person name="Lucker S."/>
        </authorList>
    </citation>
    <scope>NUCLEOTIDE SEQUENCE [LARGE SCALE GENOMIC DNA]</scope>
    <source>
        <strain evidence="3">Comreactor17</strain>
    </source>
</reference>
<keyword evidence="1" id="KW-0812">Transmembrane</keyword>
<dbReference type="KEGG" id="nkf:Nkreftii_002742"/>
<gene>
    <name evidence="3" type="ORF">Nkreftii_002742</name>
</gene>
<evidence type="ECO:0000313" key="4">
    <source>
        <dbReference type="Proteomes" id="UP000593737"/>
    </source>
</evidence>
<sequence>MWRLTLCFVAASWLLVSASFGADATPNLSDLEKQAATDAAQVEKVEVAAPDETIADYSRYRMEEESNRLILALAVMGTGLFALFDLPPVSWTPGYATAALASYSAGES</sequence>
<feature type="chain" id="PRO_5032405594" evidence="2">
    <location>
        <begin position="25"/>
        <end position="108"/>
    </location>
</feature>
<feature type="transmembrane region" description="Helical" evidence="1">
    <location>
        <begin position="69"/>
        <end position="86"/>
    </location>
</feature>
<keyword evidence="1" id="KW-1133">Transmembrane helix</keyword>
<dbReference type="AlphaFoldDB" id="A0A7S8J054"/>
<organism evidence="3 4">
    <name type="scientific">Candidatus Nitrospira kreftii</name>
    <dbReference type="NCBI Taxonomy" id="2652173"/>
    <lineage>
        <taxon>Bacteria</taxon>
        <taxon>Pseudomonadati</taxon>
        <taxon>Nitrospirota</taxon>
        <taxon>Nitrospiria</taxon>
        <taxon>Nitrospirales</taxon>
        <taxon>Nitrospiraceae</taxon>
        <taxon>Nitrospira</taxon>
    </lineage>
</organism>
<name>A0A7S8J054_9BACT</name>
<evidence type="ECO:0000256" key="1">
    <source>
        <dbReference type="SAM" id="Phobius"/>
    </source>
</evidence>
<dbReference type="EMBL" id="CP047423">
    <property type="protein sequence ID" value="QPD04968.1"/>
    <property type="molecule type" value="Genomic_DNA"/>
</dbReference>
<protein>
    <submittedName>
        <fullName evidence="3">Uncharacterized protein</fullName>
    </submittedName>
</protein>
<evidence type="ECO:0000256" key="2">
    <source>
        <dbReference type="SAM" id="SignalP"/>
    </source>
</evidence>
<dbReference type="Proteomes" id="UP000593737">
    <property type="component" value="Chromosome"/>
</dbReference>
<proteinExistence type="predicted"/>
<evidence type="ECO:0000313" key="3">
    <source>
        <dbReference type="EMBL" id="QPD04968.1"/>
    </source>
</evidence>
<feature type="signal peptide" evidence="2">
    <location>
        <begin position="1"/>
        <end position="24"/>
    </location>
</feature>
<keyword evidence="2" id="KW-0732">Signal</keyword>